<sequence>MCSSSSPGRVLVSESTYERLLCRRFGAEPRGRSEVKGKGQMATLFLLNGPPAKTLDETLSDSDDTLSEASMASVRQM</sequence>
<feature type="domain" description="Guanylate cyclase" evidence="2">
    <location>
        <begin position="1"/>
        <end position="47"/>
    </location>
</feature>
<dbReference type="Proteomes" id="UP000013827">
    <property type="component" value="Unassembled WGS sequence"/>
</dbReference>
<evidence type="ECO:0000256" key="1">
    <source>
        <dbReference type="SAM" id="MobiDB-lite"/>
    </source>
</evidence>
<dbReference type="SUPFAM" id="SSF55073">
    <property type="entry name" value="Nucleotide cyclase"/>
    <property type="match status" value="1"/>
</dbReference>
<keyword evidence="4" id="KW-1185">Reference proteome</keyword>
<dbReference type="KEGG" id="ehx:EMIHUDRAFT_355761"/>
<evidence type="ECO:0000313" key="3">
    <source>
        <dbReference type="EnsemblProtists" id="EOD17832"/>
    </source>
</evidence>
<dbReference type="Gene3D" id="3.30.70.1230">
    <property type="entry name" value="Nucleotide cyclase"/>
    <property type="match status" value="1"/>
</dbReference>
<organism evidence="3 4">
    <name type="scientific">Emiliania huxleyi (strain CCMP1516)</name>
    <dbReference type="NCBI Taxonomy" id="280463"/>
    <lineage>
        <taxon>Eukaryota</taxon>
        <taxon>Haptista</taxon>
        <taxon>Haptophyta</taxon>
        <taxon>Prymnesiophyceae</taxon>
        <taxon>Isochrysidales</taxon>
        <taxon>Noelaerhabdaceae</taxon>
        <taxon>Emiliania</taxon>
    </lineage>
</organism>
<dbReference type="PaxDb" id="2903-EOD17832"/>
<name>A0A0D3J2U7_EMIH1</name>
<dbReference type="GO" id="GO:0009190">
    <property type="term" value="P:cyclic nucleotide biosynthetic process"/>
    <property type="evidence" value="ECO:0007669"/>
    <property type="project" value="InterPro"/>
</dbReference>
<evidence type="ECO:0000259" key="2">
    <source>
        <dbReference type="Pfam" id="PF00211"/>
    </source>
</evidence>
<dbReference type="InterPro" id="IPR001054">
    <property type="entry name" value="A/G_cyclase"/>
</dbReference>
<dbReference type="GO" id="GO:0035556">
    <property type="term" value="P:intracellular signal transduction"/>
    <property type="evidence" value="ECO:0007669"/>
    <property type="project" value="InterPro"/>
</dbReference>
<evidence type="ECO:0000313" key="4">
    <source>
        <dbReference type="Proteomes" id="UP000013827"/>
    </source>
</evidence>
<reference evidence="3" key="2">
    <citation type="submission" date="2024-10" db="UniProtKB">
        <authorList>
            <consortium name="EnsemblProtists"/>
        </authorList>
    </citation>
    <scope>IDENTIFICATION</scope>
</reference>
<dbReference type="GeneID" id="17263861"/>
<protein>
    <recommendedName>
        <fullName evidence="2">Guanylate cyclase domain-containing protein</fullName>
    </recommendedName>
</protein>
<dbReference type="RefSeq" id="XP_005770261.1">
    <property type="nucleotide sequence ID" value="XM_005770204.1"/>
</dbReference>
<dbReference type="EnsemblProtists" id="EOD17832">
    <property type="protein sequence ID" value="EOD17832"/>
    <property type="gene ID" value="EMIHUDRAFT_355761"/>
</dbReference>
<dbReference type="HOGENOM" id="CLU_2643213_0_0_1"/>
<feature type="region of interest" description="Disordered" evidence="1">
    <location>
        <begin position="53"/>
        <end position="77"/>
    </location>
</feature>
<dbReference type="InterPro" id="IPR029787">
    <property type="entry name" value="Nucleotide_cyclase"/>
</dbReference>
<reference evidence="4" key="1">
    <citation type="journal article" date="2013" name="Nature">
        <title>Pan genome of the phytoplankton Emiliania underpins its global distribution.</title>
        <authorList>
            <person name="Read B.A."/>
            <person name="Kegel J."/>
            <person name="Klute M.J."/>
            <person name="Kuo A."/>
            <person name="Lefebvre S.C."/>
            <person name="Maumus F."/>
            <person name="Mayer C."/>
            <person name="Miller J."/>
            <person name="Monier A."/>
            <person name="Salamov A."/>
            <person name="Young J."/>
            <person name="Aguilar M."/>
            <person name="Claverie J.M."/>
            <person name="Frickenhaus S."/>
            <person name="Gonzalez K."/>
            <person name="Herman E.K."/>
            <person name="Lin Y.C."/>
            <person name="Napier J."/>
            <person name="Ogata H."/>
            <person name="Sarno A.F."/>
            <person name="Shmutz J."/>
            <person name="Schroeder D."/>
            <person name="de Vargas C."/>
            <person name="Verret F."/>
            <person name="von Dassow P."/>
            <person name="Valentin K."/>
            <person name="Van de Peer Y."/>
            <person name="Wheeler G."/>
            <person name="Dacks J.B."/>
            <person name="Delwiche C.F."/>
            <person name="Dyhrman S.T."/>
            <person name="Glockner G."/>
            <person name="John U."/>
            <person name="Richards T."/>
            <person name="Worden A.Z."/>
            <person name="Zhang X."/>
            <person name="Grigoriev I.V."/>
            <person name="Allen A.E."/>
            <person name="Bidle K."/>
            <person name="Borodovsky M."/>
            <person name="Bowler C."/>
            <person name="Brownlee C."/>
            <person name="Cock J.M."/>
            <person name="Elias M."/>
            <person name="Gladyshev V.N."/>
            <person name="Groth M."/>
            <person name="Guda C."/>
            <person name="Hadaegh A."/>
            <person name="Iglesias-Rodriguez M.D."/>
            <person name="Jenkins J."/>
            <person name="Jones B.M."/>
            <person name="Lawson T."/>
            <person name="Leese F."/>
            <person name="Lindquist E."/>
            <person name="Lobanov A."/>
            <person name="Lomsadze A."/>
            <person name="Malik S.B."/>
            <person name="Marsh M.E."/>
            <person name="Mackinder L."/>
            <person name="Mock T."/>
            <person name="Mueller-Roeber B."/>
            <person name="Pagarete A."/>
            <person name="Parker M."/>
            <person name="Probert I."/>
            <person name="Quesneville H."/>
            <person name="Raines C."/>
            <person name="Rensing S.A."/>
            <person name="Riano-Pachon D.M."/>
            <person name="Richier S."/>
            <person name="Rokitta S."/>
            <person name="Shiraiwa Y."/>
            <person name="Soanes D.M."/>
            <person name="van der Giezen M."/>
            <person name="Wahlund T.M."/>
            <person name="Williams B."/>
            <person name="Wilson W."/>
            <person name="Wolfe G."/>
            <person name="Wurch L.L."/>
        </authorList>
    </citation>
    <scope>NUCLEOTIDE SEQUENCE</scope>
</reference>
<dbReference type="AlphaFoldDB" id="A0A0D3J2U7"/>
<accession>A0A0D3J2U7</accession>
<dbReference type="Pfam" id="PF00211">
    <property type="entry name" value="Guanylate_cyc"/>
    <property type="match status" value="1"/>
</dbReference>
<proteinExistence type="predicted"/>